<dbReference type="AlphaFoldDB" id="A0A7W0HR59"/>
<comment type="caution">
    <text evidence="2">The sequence shown here is derived from an EMBL/GenBank/DDBJ whole genome shotgun (WGS) entry which is preliminary data.</text>
</comment>
<sequence>MQSLAEHDPRQVGPYLLRARLGDDQDAGFLALAPDGSKVTLRVLREGARFIREVEDSLRADPGWMARVLDADVEGSLTYIVSEYGEDQDPAASRELVGPASALARGLAAIHRAGIGEPADVFDWGRVVYLAATGDHATTAPDLSLLPEQLRAPVRAALARKPSARPSAAELLVRLSDGEPAPAPRRFKRTQLPLLAGSAAALTAAVLVVSALPPETAGCVRVAPPPTTPVTTPPPPVDHQSKPRSAFPAEATTPTTRVYYNFSRAKHQARMAELVVEGFRLTSLTLSRGERYTAVWTRAPGPQQRFFTGLSSTATSRFLAESVKQGYRIKLIAGTGSWRRARYSGVMIRQRTPYNLCFWRLTEKQFVARNRAIRARGDHTLRWVNVYGPPGDRRYAAVWEPDEGAQEWTTTVDQSWSTVRRWQRAHPDHRPLTVAASPDRRYTVVWRKAKARTFMYGDAARVRTAPRGYRPVSVQVAGTAARPYFTALWTR</sequence>
<dbReference type="InterPro" id="IPR011009">
    <property type="entry name" value="Kinase-like_dom_sf"/>
</dbReference>
<accession>A0A7W0HR59</accession>
<evidence type="ECO:0008006" key="4">
    <source>
        <dbReference type="Google" id="ProtNLM"/>
    </source>
</evidence>
<dbReference type="RefSeq" id="WP_181611401.1">
    <property type="nucleotide sequence ID" value="NZ_BAABAM010000003.1"/>
</dbReference>
<proteinExistence type="predicted"/>
<evidence type="ECO:0000256" key="1">
    <source>
        <dbReference type="SAM" id="MobiDB-lite"/>
    </source>
</evidence>
<dbReference type="EMBL" id="JACDUR010000004">
    <property type="protein sequence ID" value="MBA2892659.1"/>
    <property type="molecule type" value="Genomic_DNA"/>
</dbReference>
<reference evidence="2 3" key="1">
    <citation type="submission" date="2020-07" db="EMBL/GenBank/DDBJ databases">
        <title>Genomic Encyclopedia of Type Strains, Phase IV (KMG-IV): sequencing the most valuable type-strain genomes for metagenomic binning, comparative biology and taxonomic classification.</title>
        <authorList>
            <person name="Goeker M."/>
        </authorList>
    </citation>
    <scope>NUCLEOTIDE SEQUENCE [LARGE SCALE GENOMIC DNA]</scope>
    <source>
        <strain evidence="2 3">DSM 45533</strain>
    </source>
</reference>
<evidence type="ECO:0000313" key="2">
    <source>
        <dbReference type="EMBL" id="MBA2892659.1"/>
    </source>
</evidence>
<feature type="compositionally biased region" description="Pro residues" evidence="1">
    <location>
        <begin position="223"/>
        <end position="237"/>
    </location>
</feature>
<name>A0A7W0HR59_9ACTN</name>
<evidence type="ECO:0000313" key="3">
    <source>
        <dbReference type="Proteomes" id="UP000530928"/>
    </source>
</evidence>
<dbReference type="Pfam" id="PF17660">
    <property type="entry name" value="BTRD1"/>
    <property type="match status" value="4"/>
</dbReference>
<protein>
    <recommendedName>
        <fullName evidence="4">Protein kinase domain-containing protein</fullName>
    </recommendedName>
</protein>
<feature type="region of interest" description="Disordered" evidence="1">
    <location>
        <begin position="222"/>
        <end position="249"/>
    </location>
</feature>
<organism evidence="2 3">
    <name type="scientific">Nonomuraea soli</name>
    <dbReference type="NCBI Taxonomy" id="1032476"/>
    <lineage>
        <taxon>Bacteria</taxon>
        <taxon>Bacillati</taxon>
        <taxon>Actinomycetota</taxon>
        <taxon>Actinomycetes</taxon>
        <taxon>Streptosporangiales</taxon>
        <taxon>Streptosporangiaceae</taxon>
        <taxon>Nonomuraea</taxon>
    </lineage>
</organism>
<keyword evidence="3" id="KW-1185">Reference proteome</keyword>
<dbReference type="Proteomes" id="UP000530928">
    <property type="component" value="Unassembled WGS sequence"/>
</dbReference>
<dbReference type="InterPro" id="IPR049511">
    <property type="entry name" value="PGH-like_rpt"/>
</dbReference>
<dbReference type="SUPFAM" id="SSF56112">
    <property type="entry name" value="Protein kinase-like (PK-like)"/>
    <property type="match status" value="1"/>
</dbReference>
<gene>
    <name evidence="2" type="ORF">HNR30_004013</name>
</gene>